<keyword evidence="3" id="KW-0472">Membrane</keyword>
<evidence type="ECO:0000256" key="6">
    <source>
        <dbReference type="SAM" id="MobiDB-lite"/>
    </source>
</evidence>
<dbReference type="PROSITE" id="PS51257">
    <property type="entry name" value="PROKAR_LIPOPROTEIN"/>
    <property type="match status" value="1"/>
</dbReference>
<keyword evidence="5" id="KW-0449">Lipoprotein</keyword>
<dbReference type="InterPro" id="IPR010305">
    <property type="entry name" value="YgdI/YgdR-like"/>
</dbReference>
<evidence type="ECO:0000313" key="8">
    <source>
        <dbReference type="EMBL" id="ANI18547.1"/>
    </source>
</evidence>
<feature type="region of interest" description="Disordered" evidence="6">
    <location>
        <begin position="47"/>
        <end position="69"/>
    </location>
</feature>
<feature type="compositionally biased region" description="Polar residues" evidence="6">
    <location>
        <begin position="54"/>
        <end position="69"/>
    </location>
</feature>
<protein>
    <recommendedName>
        <fullName evidence="7">Lipoprotein YgdI/YgdR-like SH3-like domain-containing protein</fullName>
    </recommendedName>
</protein>
<dbReference type="SUPFAM" id="SSF50182">
    <property type="entry name" value="Sm-like ribonucleoproteins"/>
    <property type="match status" value="1"/>
</dbReference>
<keyword evidence="2" id="KW-0732">Signal</keyword>
<dbReference type="PANTHER" id="PTHR37011">
    <property type="entry name" value="POT FAMILY PEPTIDE TRANSPORT PROTEIN-RELATED"/>
    <property type="match status" value="1"/>
</dbReference>
<dbReference type="NCBIfam" id="NF033216">
    <property type="entry name" value="lipo_YgdI_YgdR"/>
    <property type="match status" value="1"/>
</dbReference>
<dbReference type="Pfam" id="PF06004">
    <property type="entry name" value="DUF903"/>
    <property type="match status" value="1"/>
</dbReference>
<keyword evidence="4" id="KW-0564">Palmitate</keyword>
<evidence type="ECO:0000256" key="2">
    <source>
        <dbReference type="ARBA" id="ARBA00022729"/>
    </source>
</evidence>
<dbReference type="PANTHER" id="PTHR37011:SF1">
    <property type="entry name" value="POT FAMILY PEPTIDE TRANSPORT PROTEIN"/>
    <property type="match status" value="1"/>
</dbReference>
<dbReference type="InterPro" id="IPR010920">
    <property type="entry name" value="LSM_dom_sf"/>
</dbReference>
<dbReference type="AlphaFoldDB" id="A0A1A9KLS3"/>
<evidence type="ECO:0000256" key="1">
    <source>
        <dbReference type="ARBA" id="ARBA00022475"/>
    </source>
</evidence>
<dbReference type="Gene3D" id="2.30.30.100">
    <property type="match status" value="1"/>
</dbReference>
<dbReference type="Proteomes" id="UP000077748">
    <property type="component" value="Chromosome"/>
</dbReference>
<feature type="domain" description="Lipoprotein YgdI/YgdR-like SH3-like" evidence="7">
    <location>
        <begin position="21"/>
        <end position="68"/>
    </location>
</feature>
<name>A0A1A9KLS3_9PSED</name>
<proteinExistence type="predicted"/>
<keyword evidence="1" id="KW-1003">Cell membrane</keyword>
<organism evidence="8 9">
    <name type="scientific">Pseudomonas citronellolis</name>
    <dbReference type="NCBI Taxonomy" id="53408"/>
    <lineage>
        <taxon>Bacteria</taxon>
        <taxon>Pseudomonadati</taxon>
        <taxon>Pseudomonadota</taxon>
        <taxon>Gammaproteobacteria</taxon>
        <taxon>Pseudomonadales</taxon>
        <taxon>Pseudomonadaceae</taxon>
        <taxon>Pseudomonas</taxon>
    </lineage>
</organism>
<evidence type="ECO:0000259" key="7">
    <source>
        <dbReference type="Pfam" id="PF06004"/>
    </source>
</evidence>
<reference evidence="8 9" key="1">
    <citation type="submission" date="2016-05" db="EMBL/GenBank/DDBJ databases">
        <title>Genome Sequence of Pseudomonas citronellolis Strain SJTE-3, an Estrogens and Persistent Organic Pollutants degradation strain.</title>
        <authorList>
            <person name="Liang R."/>
        </authorList>
    </citation>
    <scope>NUCLEOTIDE SEQUENCE [LARGE SCALE GENOMIC DNA]</scope>
    <source>
        <strain evidence="8 9">SJTE-3</strain>
    </source>
</reference>
<sequence length="69" mass="7697">MKSIFVAAICAFVLVGCSSEYLIMTRDGQVLTTTDKPRLDSKTGMLEFEDSQGKKQQIPQSSVKQLIER</sequence>
<evidence type="ECO:0000313" key="9">
    <source>
        <dbReference type="Proteomes" id="UP000077748"/>
    </source>
</evidence>
<dbReference type="RefSeq" id="WP_031630816.1">
    <property type="nucleotide sequence ID" value="NZ_CP015878.1"/>
</dbReference>
<dbReference type="InterPro" id="IPR047807">
    <property type="entry name" value="YgdI/YgdR-like_SH3-like"/>
</dbReference>
<evidence type="ECO:0000256" key="3">
    <source>
        <dbReference type="ARBA" id="ARBA00023136"/>
    </source>
</evidence>
<gene>
    <name evidence="8" type="ORF">A9C11_20640</name>
</gene>
<accession>A0A1A9KLS3</accession>
<evidence type="ECO:0000256" key="4">
    <source>
        <dbReference type="ARBA" id="ARBA00023139"/>
    </source>
</evidence>
<dbReference type="EMBL" id="CP015878">
    <property type="protein sequence ID" value="ANI18547.1"/>
    <property type="molecule type" value="Genomic_DNA"/>
</dbReference>
<evidence type="ECO:0000256" key="5">
    <source>
        <dbReference type="ARBA" id="ARBA00023288"/>
    </source>
</evidence>